<feature type="transmembrane region" description="Helical" evidence="6">
    <location>
        <begin position="45"/>
        <end position="65"/>
    </location>
</feature>
<dbReference type="GO" id="GO:0005886">
    <property type="term" value="C:plasma membrane"/>
    <property type="evidence" value="ECO:0007669"/>
    <property type="project" value="UniProtKB-SubCell"/>
</dbReference>
<keyword evidence="6" id="KW-0813">Transport</keyword>
<feature type="transmembrane region" description="Helical" evidence="6">
    <location>
        <begin position="308"/>
        <end position="332"/>
    </location>
</feature>
<name>A0A553ZUX9_9BACI</name>
<comment type="subcellular location">
    <subcellularLocation>
        <location evidence="1 6">Cell membrane</location>
        <topology evidence="1 6">Multi-pass membrane protein</topology>
    </subcellularLocation>
</comment>
<protein>
    <submittedName>
        <fullName evidence="8">ABC transporter permease</fullName>
    </submittedName>
</protein>
<organism evidence="8 9">
    <name type="scientific">Alkalicoccobacillus porphyridii</name>
    <dbReference type="NCBI Taxonomy" id="2597270"/>
    <lineage>
        <taxon>Bacteria</taxon>
        <taxon>Bacillati</taxon>
        <taxon>Bacillota</taxon>
        <taxon>Bacilli</taxon>
        <taxon>Bacillales</taxon>
        <taxon>Bacillaceae</taxon>
        <taxon>Alkalicoccobacillus</taxon>
    </lineage>
</organism>
<dbReference type="InterPro" id="IPR003838">
    <property type="entry name" value="ABC3_permease_C"/>
</dbReference>
<dbReference type="Pfam" id="PF02687">
    <property type="entry name" value="FtsX"/>
    <property type="match status" value="1"/>
</dbReference>
<dbReference type="OrthoDB" id="1937696at2"/>
<gene>
    <name evidence="8" type="ORF">FN960_17545</name>
</gene>
<evidence type="ECO:0000256" key="3">
    <source>
        <dbReference type="ARBA" id="ARBA00022692"/>
    </source>
</evidence>
<dbReference type="PIRSF" id="PIRSF018968">
    <property type="entry name" value="ABC_permease_BceB"/>
    <property type="match status" value="1"/>
</dbReference>
<keyword evidence="4 6" id="KW-1133">Transmembrane helix</keyword>
<evidence type="ECO:0000259" key="7">
    <source>
        <dbReference type="Pfam" id="PF02687"/>
    </source>
</evidence>
<dbReference type="AlphaFoldDB" id="A0A553ZUX9"/>
<evidence type="ECO:0000256" key="6">
    <source>
        <dbReference type="PIRNR" id="PIRNR018968"/>
    </source>
</evidence>
<feature type="transmembrane region" description="Helical" evidence="6">
    <location>
        <begin position="130"/>
        <end position="153"/>
    </location>
</feature>
<dbReference type="GO" id="GO:0055085">
    <property type="term" value="P:transmembrane transport"/>
    <property type="evidence" value="ECO:0007669"/>
    <property type="project" value="UniProtKB-UniRule"/>
</dbReference>
<comment type="caution">
    <text evidence="8">The sequence shown here is derived from an EMBL/GenBank/DDBJ whole genome shotgun (WGS) entry which is preliminary data.</text>
</comment>
<feature type="transmembrane region" description="Helical" evidence="6">
    <location>
        <begin position="85"/>
        <end position="109"/>
    </location>
</feature>
<evidence type="ECO:0000256" key="4">
    <source>
        <dbReference type="ARBA" id="ARBA00022989"/>
    </source>
</evidence>
<keyword evidence="2 6" id="KW-1003">Cell membrane</keyword>
<feature type="transmembrane region" description="Helical" evidence="6">
    <location>
        <begin position="222"/>
        <end position="241"/>
    </location>
</feature>
<comment type="similarity">
    <text evidence="6">Belongs to the ABC-4 integral membrane protein family.</text>
</comment>
<dbReference type="Proteomes" id="UP000318521">
    <property type="component" value="Unassembled WGS sequence"/>
</dbReference>
<keyword evidence="9" id="KW-1185">Reference proteome</keyword>
<proteinExistence type="inferred from homology"/>
<feature type="transmembrane region" description="Helical" evidence="6">
    <location>
        <begin position="178"/>
        <end position="201"/>
    </location>
</feature>
<dbReference type="InterPro" id="IPR052536">
    <property type="entry name" value="ABC-4_Integral_Memb_Prot"/>
</dbReference>
<evidence type="ECO:0000256" key="2">
    <source>
        <dbReference type="ARBA" id="ARBA00022475"/>
    </source>
</evidence>
<dbReference type="PANTHER" id="PTHR46795">
    <property type="entry name" value="ABC TRANSPORTER PERMEASE-RELATED-RELATED"/>
    <property type="match status" value="1"/>
</dbReference>
<sequence>MRYIREITASPSTRILYRFFHYLGEIIVTFRQFAYRNILRNKRTYAAFLLSCAFSVFVFFVYAVFVFHPSVEDGNITTLAVSGMMVSQIVIFSFSFLFVLYSMSSFLSFRKQEFGLLILHGLTKRRLRKLLFFENTFIGFGAILIGISLGLAFEKLFLMAVSRIILFDEMPFYMPWKALGLTILSFTLLFITISFFTSFVVRTSKVVDLLKGSMKPKSSPTASKFLSGLAILLIGYGYWLSISAQEEQVVFRFIPVTFIVIVGTYFLFTQLSVFMMKWLQRNPDKNWKGTRLISRSNLMYRIKDNARIFFLVSIVSTIAICATGTIATFGVWGERDFETPLAMTYVSYNHEEANRDNQELVRELNDAEINYDLYQFTIKVVETEAYDAELDTVYEQIYNIVSQDDYNELAKLSGFPTYELNENQVLPTHNSFLSIKELPLSSGRERAVTTLEAPEENLFTMLYSMNPIVVSNELYNQIHMDDNQIFYGYNIDDWQSTEFIGYQIEQKQIKRSQEVYGDGQPLIRMFNFNSSGLRYILTISMYQTMLFMGSVIGVVFFIATGSFLYYRIQNYLPQDAARFATLRKLGLSYKKMRQIVTAEMMILFFGPFIVSLIHSAVAFVALQSMIIERPNILIHVLVVISGFVFAQFIYFLLMRKQYLNSLMRMIEKS</sequence>
<evidence type="ECO:0000256" key="5">
    <source>
        <dbReference type="ARBA" id="ARBA00023136"/>
    </source>
</evidence>
<evidence type="ECO:0000313" key="9">
    <source>
        <dbReference type="Proteomes" id="UP000318521"/>
    </source>
</evidence>
<feature type="transmembrane region" description="Helical" evidence="6">
    <location>
        <begin position="600"/>
        <end position="626"/>
    </location>
</feature>
<evidence type="ECO:0000256" key="1">
    <source>
        <dbReference type="ARBA" id="ARBA00004651"/>
    </source>
</evidence>
<feature type="transmembrane region" description="Helical" evidence="6">
    <location>
        <begin position="545"/>
        <end position="566"/>
    </location>
</feature>
<keyword evidence="5 6" id="KW-0472">Membrane</keyword>
<dbReference type="InterPro" id="IPR027022">
    <property type="entry name" value="ABC_permease_BceB-typ"/>
</dbReference>
<feature type="transmembrane region" description="Helical" evidence="6">
    <location>
        <begin position="632"/>
        <end position="653"/>
    </location>
</feature>
<feature type="domain" description="ABC3 transporter permease C-terminal" evidence="7">
    <location>
        <begin position="89"/>
        <end position="203"/>
    </location>
</feature>
<reference evidence="8 9" key="1">
    <citation type="submission" date="2019-07" db="EMBL/GenBank/DDBJ databases">
        <authorList>
            <person name="Park Y.J."/>
            <person name="Jeong S.E."/>
            <person name="Jung H.S."/>
        </authorList>
    </citation>
    <scope>NUCLEOTIDE SEQUENCE [LARGE SCALE GENOMIC DNA]</scope>
    <source>
        <strain evidence="9">P16(2019)</strain>
    </source>
</reference>
<keyword evidence="3 6" id="KW-0812">Transmembrane</keyword>
<dbReference type="PANTHER" id="PTHR46795:SF1">
    <property type="entry name" value="ABC TRANSPORTER PERMEASE PROTEIN"/>
    <property type="match status" value="1"/>
</dbReference>
<feature type="transmembrane region" description="Helical" evidence="6">
    <location>
        <begin position="253"/>
        <end position="275"/>
    </location>
</feature>
<dbReference type="EMBL" id="VLXZ01000013">
    <property type="protein sequence ID" value="TSB45269.1"/>
    <property type="molecule type" value="Genomic_DNA"/>
</dbReference>
<accession>A0A553ZUX9</accession>
<evidence type="ECO:0000313" key="8">
    <source>
        <dbReference type="EMBL" id="TSB45269.1"/>
    </source>
</evidence>